<proteinExistence type="predicted"/>
<evidence type="ECO:0000313" key="1">
    <source>
        <dbReference type="EMBL" id="QYW04728.1"/>
    </source>
</evidence>
<protein>
    <submittedName>
        <fullName evidence="1">Uncharacterized protein</fullName>
    </submittedName>
</protein>
<evidence type="ECO:0000313" key="2">
    <source>
        <dbReference type="Proteomes" id="UP000827609"/>
    </source>
</evidence>
<reference evidence="1" key="1">
    <citation type="submission" date="2021-06" db="EMBL/GenBank/DDBJ databases">
        <title>Complete genome sequence of Erwinia phage pEa_SNUABM_7.</title>
        <authorList>
            <person name="Kim S.G."/>
            <person name="Park S.C."/>
        </authorList>
    </citation>
    <scope>NUCLEOTIDE SEQUENCE</scope>
</reference>
<keyword evidence="2" id="KW-1185">Reference proteome</keyword>
<dbReference type="EMBL" id="MZ475896">
    <property type="protein sequence ID" value="QYW04728.1"/>
    <property type="molecule type" value="Genomic_DNA"/>
</dbReference>
<sequence>MVAVEEVLVIKVLLNAIGLRLITKANRRKIEQHHYMMQACTDVYDWCGAEFPQAAEAVEHVRTRALGYEGRSGHNSKIMTPYEAHTGISNWRELMRSKYKDWPPVDFPLEYKKDNE</sequence>
<gene>
    <name evidence="1" type="ORF">pEaSNUABM7_00060</name>
</gene>
<dbReference type="Proteomes" id="UP000827609">
    <property type="component" value="Segment"/>
</dbReference>
<name>A0AAE7WS50_9CAUD</name>
<organism evidence="1 2">
    <name type="scientific">Erwinia phage pEa_SNUABM_7</name>
    <dbReference type="NCBI Taxonomy" id="2866695"/>
    <lineage>
        <taxon>Viruses</taxon>
        <taxon>Duplodnaviria</taxon>
        <taxon>Heunggongvirae</taxon>
        <taxon>Uroviricota</taxon>
        <taxon>Caudoviricetes</taxon>
        <taxon>Snuvirus</taxon>
        <taxon>Snuvirus SNUABM7</taxon>
    </lineage>
</organism>
<accession>A0AAE7WS50</accession>